<feature type="chain" id="PRO_5038807354" evidence="2">
    <location>
        <begin position="36"/>
        <end position="420"/>
    </location>
</feature>
<feature type="compositionally biased region" description="Pro residues" evidence="1">
    <location>
        <begin position="54"/>
        <end position="66"/>
    </location>
</feature>
<reference evidence="5" key="1">
    <citation type="submission" date="2016-10" db="EMBL/GenBank/DDBJ databases">
        <authorList>
            <person name="Varghese N."/>
            <person name="Submissions S."/>
        </authorList>
    </citation>
    <scope>NUCLEOTIDE SEQUENCE [LARGE SCALE GENOMIC DNA]</scope>
    <source>
        <strain evidence="5">DSM 45422</strain>
    </source>
</reference>
<dbReference type="PANTHER" id="PTHR19328:SF13">
    <property type="entry name" value="HIPL1 PROTEIN"/>
    <property type="match status" value="1"/>
</dbReference>
<protein>
    <submittedName>
        <fullName evidence="4">Glucose/arabinose dehydrogenase, beta-propeller fold</fullName>
    </submittedName>
</protein>
<feature type="domain" description="Glucose/Sorbosone dehydrogenase" evidence="3">
    <location>
        <begin position="80"/>
        <end position="410"/>
    </location>
</feature>
<evidence type="ECO:0000256" key="2">
    <source>
        <dbReference type="SAM" id="SignalP"/>
    </source>
</evidence>
<feature type="region of interest" description="Disordered" evidence="1">
    <location>
        <begin position="37"/>
        <end position="69"/>
    </location>
</feature>
<keyword evidence="2" id="KW-0732">Signal</keyword>
<dbReference type="EMBL" id="FNOT01000006">
    <property type="protein sequence ID" value="SDY36070.1"/>
    <property type="molecule type" value="Genomic_DNA"/>
</dbReference>
<keyword evidence="5" id="KW-1185">Reference proteome</keyword>
<accession>A0A1H3J7U0</accession>
<dbReference type="InterPro" id="IPR012938">
    <property type="entry name" value="Glc/Sorbosone_DH"/>
</dbReference>
<dbReference type="Pfam" id="PF07995">
    <property type="entry name" value="GSDH"/>
    <property type="match status" value="1"/>
</dbReference>
<name>A0A1H3J7U0_9ACTN</name>
<dbReference type="InterPro" id="IPR011041">
    <property type="entry name" value="Quinoprot_gluc/sorb_DH_b-prop"/>
</dbReference>
<dbReference type="STRING" id="1137993.SAMN05660209_02692"/>
<organism evidence="4 5">
    <name type="scientific">Geodermatophilus africanus</name>
    <dbReference type="NCBI Taxonomy" id="1137993"/>
    <lineage>
        <taxon>Bacteria</taxon>
        <taxon>Bacillati</taxon>
        <taxon>Actinomycetota</taxon>
        <taxon>Actinomycetes</taxon>
        <taxon>Geodermatophilales</taxon>
        <taxon>Geodermatophilaceae</taxon>
        <taxon>Geodermatophilus</taxon>
    </lineage>
</organism>
<dbReference type="Proteomes" id="UP000198921">
    <property type="component" value="Unassembled WGS sequence"/>
</dbReference>
<proteinExistence type="predicted"/>
<dbReference type="AlphaFoldDB" id="A0A1H3J7U0"/>
<evidence type="ECO:0000313" key="4">
    <source>
        <dbReference type="EMBL" id="SDY36070.1"/>
    </source>
</evidence>
<evidence type="ECO:0000313" key="5">
    <source>
        <dbReference type="Proteomes" id="UP000198921"/>
    </source>
</evidence>
<dbReference type="Gene3D" id="2.120.10.30">
    <property type="entry name" value="TolB, C-terminal domain"/>
    <property type="match status" value="1"/>
</dbReference>
<dbReference type="SUPFAM" id="SSF50952">
    <property type="entry name" value="Soluble quinoprotein glucose dehydrogenase"/>
    <property type="match status" value="1"/>
</dbReference>
<evidence type="ECO:0000259" key="3">
    <source>
        <dbReference type="Pfam" id="PF07995"/>
    </source>
</evidence>
<dbReference type="PANTHER" id="PTHR19328">
    <property type="entry name" value="HEDGEHOG-INTERACTING PROTEIN"/>
    <property type="match status" value="1"/>
</dbReference>
<sequence length="420" mass="43477">MPPTTRKLAVGPCMRAAVGPCLGAVLALSACSATAGEDAGAAPTQDAVPAPTTSQPPPPEPDPASEPRPALDVTVLADGLDHPWDVAQTPDGTLLLDERGGGLTAVLPDGTVRELAADFGDLFATGETGLMGLVLDPGFEKSRRFYTCQGVTEDGGAEIQVTAWTVDPGWTAATRVADPLIDDIPVNERTGRHGGCRLRFDDTGALLVGTGDNAVTSNAQDLGTVAGKVLRVDPATGEAAAGNPHLGRPDVDPRVWTHGHRNVQGLAVRPGSGQVYAAEHGPRRDDEVTLLRPGGNGAFAPQGPGYGEFVPMTDLSLPGAMPATWASGEPTIASSGATFLAGEQWRGYEGLLLLGVLKNRGVLALRVADDGTLLDQFRLPELEGTYGRIRTVQLGGDGALYVTTDNGDGSDVLLRVTPRP</sequence>
<gene>
    <name evidence="4" type="ORF">SAMN05660209_02692</name>
</gene>
<dbReference type="InterPro" id="IPR011042">
    <property type="entry name" value="6-blade_b-propeller_TolB-like"/>
</dbReference>
<evidence type="ECO:0000256" key="1">
    <source>
        <dbReference type="SAM" id="MobiDB-lite"/>
    </source>
</evidence>
<dbReference type="PROSITE" id="PS51257">
    <property type="entry name" value="PROKAR_LIPOPROTEIN"/>
    <property type="match status" value="1"/>
</dbReference>
<feature type="signal peptide" evidence="2">
    <location>
        <begin position="1"/>
        <end position="35"/>
    </location>
</feature>